<keyword evidence="3" id="KW-1185">Reference proteome</keyword>
<dbReference type="GO" id="GO:0003677">
    <property type="term" value="F:DNA binding"/>
    <property type="evidence" value="ECO:0007669"/>
    <property type="project" value="InterPro"/>
</dbReference>
<dbReference type="EMBL" id="FQXS01000060">
    <property type="protein sequence ID" value="SHI15388.1"/>
    <property type="molecule type" value="Genomic_DNA"/>
</dbReference>
<dbReference type="GO" id="GO:0004803">
    <property type="term" value="F:transposase activity"/>
    <property type="evidence" value="ECO:0007669"/>
    <property type="project" value="InterPro"/>
</dbReference>
<dbReference type="AlphaFoldDB" id="A0A1M5YU77"/>
<evidence type="ECO:0000313" key="2">
    <source>
        <dbReference type="EMBL" id="SHI15388.1"/>
    </source>
</evidence>
<accession>A0A1M5YU77</accession>
<organism evidence="2 3">
    <name type="scientific">Desulfofustis glycolicus DSM 9705</name>
    <dbReference type="NCBI Taxonomy" id="1121409"/>
    <lineage>
        <taxon>Bacteria</taxon>
        <taxon>Pseudomonadati</taxon>
        <taxon>Thermodesulfobacteriota</taxon>
        <taxon>Desulfobulbia</taxon>
        <taxon>Desulfobulbales</taxon>
        <taxon>Desulfocapsaceae</taxon>
        <taxon>Desulfofustis</taxon>
    </lineage>
</organism>
<dbReference type="Pfam" id="PF04986">
    <property type="entry name" value="Y2_Tnp"/>
    <property type="match status" value="1"/>
</dbReference>
<proteinExistence type="predicted"/>
<sequence>MLKKEGLLDDVFSKMIMKWRHNSGFNVHNQVLIKPEDEKWVENLPQYIIRNAFTNAKIQYVEETETVLYRSKMSHGKILIIYHPIISPITWFVFRENFVL</sequence>
<dbReference type="InterPro" id="IPR007069">
    <property type="entry name" value="Transposase_32"/>
</dbReference>
<reference evidence="2 3" key="1">
    <citation type="submission" date="2016-11" db="EMBL/GenBank/DDBJ databases">
        <authorList>
            <person name="Jaros S."/>
            <person name="Januszkiewicz K."/>
            <person name="Wedrychowicz H."/>
        </authorList>
    </citation>
    <scope>NUCLEOTIDE SEQUENCE [LARGE SCALE GENOMIC DNA]</scope>
    <source>
        <strain evidence="2 3">DSM 9705</strain>
    </source>
</reference>
<dbReference type="Proteomes" id="UP000184139">
    <property type="component" value="Unassembled WGS sequence"/>
</dbReference>
<dbReference type="STRING" id="1121409.SAMN02745124_04431"/>
<name>A0A1M5YU77_9BACT</name>
<evidence type="ECO:0000259" key="1">
    <source>
        <dbReference type="Pfam" id="PF04986"/>
    </source>
</evidence>
<protein>
    <submittedName>
        <fullName evidence="2">Putative transposase</fullName>
    </submittedName>
</protein>
<dbReference type="GO" id="GO:0006313">
    <property type="term" value="P:DNA transposition"/>
    <property type="evidence" value="ECO:0007669"/>
    <property type="project" value="InterPro"/>
</dbReference>
<feature type="domain" description="Transposase IS801/IS1294" evidence="1">
    <location>
        <begin position="10"/>
        <end position="76"/>
    </location>
</feature>
<evidence type="ECO:0000313" key="3">
    <source>
        <dbReference type="Proteomes" id="UP000184139"/>
    </source>
</evidence>
<dbReference type="OrthoDB" id="5523150at2"/>
<gene>
    <name evidence="2" type="ORF">SAMN02745124_04431</name>
</gene>